<evidence type="ECO:0000256" key="4">
    <source>
        <dbReference type="ARBA" id="ARBA00022692"/>
    </source>
</evidence>
<dbReference type="PANTHER" id="PTHR47234">
    <property type="match status" value="1"/>
</dbReference>
<feature type="domain" description="TonB-dependent receptor-like beta-barrel" evidence="11">
    <location>
        <begin position="364"/>
        <end position="899"/>
    </location>
</feature>
<comment type="similarity">
    <text evidence="8 9">Belongs to the TonB-dependent receptor family.</text>
</comment>
<keyword evidence="14" id="KW-1185">Reference proteome</keyword>
<dbReference type="InterPro" id="IPR039426">
    <property type="entry name" value="TonB-dep_rcpt-like"/>
</dbReference>
<dbReference type="InterPro" id="IPR036942">
    <property type="entry name" value="Beta-barrel_TonB_sf"/>
</dbReference>
<keyword evidence="6 8" id="KW-0472">Membrane</keyword>
<dbReference type="InterPro" id="IPR000531">
    <property type="entry name" value="Beta-barrel_TonB"/>
</dbReference>
<dbReference type="RefSeq" id="WP_182337567.1">
    <property type="nucleotide sequence ID" value="NZ_JACGXS010000001.1"/>
</dbReference>
<name>A0A7W3FIU9_9GAMM</name>
<dbReference type="Proteomes" id="UP000547058">
    <property type="component" value="Unassembled WGS sequence"/>
</dbReference>
<evidence type="ECO:0000256" key="7">
    <source>
        <dbReference type="ARBA" id="ARBA00023237"/>
    </source>
</evidence>
<evidence type="ECO:0000256" key="9">
    <source>
        <dbReference type="RuleBase" id="RU003357"/>
    </source>
</evidence>
<feature type="domain" description="TonB-dependent receptor plug" evidence="12">
    <location>
        <begin position="63"/>
        <end position="180"/>
    </location>
</feature>
<evidence type="ECO:0000313" key="13">
    <source>
        <dbReference type="EMBL" id="MBA8680372.1"/>
    </source>
</evidence>
<evidence type="ECO:0000256" key="2">
    <source>
        <dbReference type="ARBA" id="ARBA00022448"/>
    </source>
</evidence>
<feature type="signal peptide" evidence="10">
    <location>
        <begin position="1"/>
        <end position="41"/>
    </location>
</feature>
<dbReference type="InterPro" id="IPR037066">
    <property type="entry name" value="Plug_dom_sf"/>
</dbReference>
<evidence type="ECO:0000256" key="6">
    <source>
        <dbReference type="ARBA" id="ARBA00023136"/>
    </source>
</evidence>
<protein>
    <submittedName>
        <fullName evidence="13">TonB-dependent receptor</fullName>
    </submittedName>
</protein>
<keyword evidence="2 8" id="KW-0813">Transport</keyword>
<evidence type="ECO:0000256" key="10">
    <source>
        <dbReference type="SAM" id="SignalP"/>
    </source>
</evidence>
<keyword evidence="5 9" id="KW-0798">TonB box</keyword>
<evidence type="ECO:0000256" key="8">
    <source>
        <dbReference type="PROSITE-ProRule" id="PRU01360"/>
    </source>
</evidence>
<comment type="subcellular location">
    <subcellularLocation>
        <location evidence="1 8">Cell outer membrane</location>
        <topology evidence="1 8">Multi-pass membrane protein</topology>
    </subcellularLocation>
</comment>
<gene>
    <name evidence="13" type="ORF">H4O11_00910</name>
</gene>
<keyword evidence="7 8" id="KW-0998">Cell outer membrane</keyword>
<dbReference type="CDD" id="cd01347">
    <property type="entry name" value="ligand_gated_channel"/>
    <property type="match status" value="1"/>
</dbReference>
<keyword evidence="4 8" id="KW-0812">Transmembrane</keyword>
<keyword evidence="10" id="KW-0732">Signal</keyword>
<feature type="chain" id="PRO_5031013772" evidence="10">
    <location>
        <begin position="42"/>
        <end position="938"/>
    </location>
</feature>
<comment type="caution">
    <text evidence="13">The sequence shown here is derived from an EMBL/GenBank/DDBJ whole genome shotgun (WGS) entry which is preliminary data.</text>
</comment>
<keyword evidence="13" id="KW-0675">Receptor</keyword>
<dbReference type="SUPFAM" id="SSF56935">
    <property type="entry name" value="Porins"/>
    <property type="match status" value="1"/>
</dbReference>
<evidence type="ECO:0000256" key="1">
    <source>
        <dbReference type="ARBA" id="ARBA00004571"/>
    </source>
</evidence>
<evidence type="ECO:0000313" key="14">
    <source>
        <dbReference type="Proteomes" id="UP000547058"/>
    </source>
</evidence>
<evidence type="ECO:0000259" key="11">
    <source>
        <dbReference type="Pfam" id="PF00593"/>
    </source>
</evidence>
<accession>A0A7W3FIU9</accession>
<dbReference type="EMBL" id="JACGXS010000001">
    <property type="protein sequence ID" value="MBA8680372.1"/>
    <property type="molecule type" value="Genomic_DNA"/>
</dbReference>
<dbReference type="AlphaFoldDB" id="A0A7W3FIU9"/>
<evidence type="ECO:0000256" key="3">
    <source>
        <dbReference type="ARBA" id="ARBA00022452"/>
    </source>
</evidence>
<reference evidence="13 14" key="1">
    <citation type="submission" date="2020-08" db="EMBL/GenBank/DDBJ databases">
        <title>Stenotrophomonas tumulicola JCM 30961.</title>
        <authorList>
            <person name="Deng Y."/>
        </authorList>
    </citation>
    <scope>NUCLEOTIDE SEQUENCE [LARGE SCALE GENOMIC DNA]</scope>
    <source>
        <strain evidence="13 14">JCM 30961</strain>
    </source>
</reference>
<dbReference type="InterPro" id="IPR012910">
    <property type="entry name" value="Plug_dom"/>
</dbReference>
<organism evidence="13 14">
    <name type="scientific">Stenotrophomonas tumulicola</name>
    <dbReference type="NCBI Taxonomy" id="1685415"/>
    <lineage>
        <taxon>Bacteria</taxon>
        <taxon>Pseudomonadati</taxon>
        <taxon>Pseudomonadota</taxon>
        <taxon>Gammaproteobacteria</taxon>
        <taxon>Lysobacterales</taxon>
        <taxon>Lysobacteraceae</taxon>
        <taxon>Stenotrophomonas</taxon>
    </lineage>
</organism>
<dbReference type="PANTHER" id="PTHR47234:SF2">
    <property type="entry name" value="TONB-DEPENDENT RECEPTOR"/>
    <property type="match status" value="1"/>
</dbReference>
<evidence type="ECO:0000256" key="5">
    <source>
        <dbReference type="ARBA" id="ARBA00023077"/>
    </source>
</evidence>
<dbReference type="Gene3D" id="2.170.130.10">
    <property type="entry name" value="TonB-dependent receptor, plug domain"/>
    <property type="match status" value="1"/>
</dbReference>
<dbReference type="Pfam" id="PF00593">
    <property type="entry name" value="TonB_dep_Rec_b-barrel"/>
    <property type="match status" value="1"/>
</dbReference>
<dbReference type="GO" id="GO:0009279">
    <property type="term" value="C:cell outer membrane"/>
    <property type="evidence" value="ECO:0007669"/>
    <property type="project" value="UniProtKB-SubCell"/>
</dbReference>
<proteinExistence type="inferred from homology"/>
<evidence type="ECO:0000259" key="12">
    <source>
        <dbReference type="Pfam" id="PF07715"/>
    </source>
</evidence>
<sequence>MKHSTQRHARGRNHLAMSITHILTGGALLLAGAAFATSASAQERATNLDRITVTGSNIPRTDTETPSPVQVVTRQEIDRTGKTTVAEYLQTLTSDGSGSIPKSFGNGFAGGGAGISLRGLGAGSTLVLLNGRRMATYGLADDGQKVFTDLSTIPLDAVERVEVLKDGASSVYGSDAIAGVVNIILRSDFTGTILRGSYGMSGDSDGDAKKGTLTTGVGSLAEDGWNAFVSVDVGKTDGIKVSDRRDRKWIGTGDLRRWGYSAGGSQFLGGAITGGGTGGGASLTGSIFNPTTGLLESLPGCDQFSNISPQDPGGGCLWDQADYRDLSPEEKYVNVFSRATFAFGETSEAYVELGYSKKETTFTNTPSGVSGGWGYPGGPVNANSGPGAVVLAVGHPDNPYNEPVRVRYSAFDVGPRVTNNENEFTRFLAGLKGSWGEWNYDTGYLHSSTNLVNKRDGFLRYSAVQCVLGDLACPAGTWNIGAGSEGNPQSLYDYISPTIQATAKSSLDMFDFKVNRSLTDLPGGPLGLALGTEWRRTTNSLKPQTYTDQGDIIGLGYSAYDGTQNVYAGFAELSAPVLESLELSAAVRYDKYESGEDAVKPKAGFKWTPAEWFALRGTYAEGFRAPNPAENGDGGLAAFSNALDPVRCPGGTPAPGGTQDDCGQQPVAIITRPNPDLEAEESKSYTLGIVLQPTRTTSITVDAWRIKRTNEIAQGSTADAIAAGNVLRDSDLLNGVPGTGSILAINTGYVNASASKVEGIDTDIRQDIPLGNAGDLRLDLQWSHTSKFERTEGGTTHEYAGTHGNCDVTNCIGTPKDRINFGATWNYHDWSVSGIVNYISSMDNLAETGGTKEDDCLNFYADGSPAPGNCEIASFTTFDLSANWKATEGLEIFGSVANVFDRVAPLDPATYGGINYNPLHFSGAIGRYFTVGAKYTFN</sequence>
<dbReference type="PROSITE" id="PS52016">
    <property type="entry name" value="TONB_DEPENDENT_REC_3"/>
    <property type="match status" value="1"/>
</dbReference>
<dbReference type="Gene3D" id="2.40.170.20">
    <property type="entry name" value="TonB-dependent receptor, beta-barrel domain"/>
    <property type="match status" value="1"/>
</dbReference>
<dbReference type="Pfam" id="PF07715">
    <property type="entry name" value="Plug"/>
    <property type="match status" value="1"/>
</dbReference>
<keyword evidence="3 8" id="KW-1134">Transmembrane beta strand</keyword>